<feature type="transmembrane region" description="Helical" evidence="5">
    <location>
        <begin position="12"/>
        <end position="35"/>
    </location>
</feature>
<reference evidence="7 8" key="1">
    <citation type="submission" date="2020-09" db="EMBL/GenBank/DDBJ databases">
        <title>Echinicola sp. CAU 1574 isolated from sand of Sido Beach.</title>
        <authorList>
            <person name="Kim W."/>
        </authorList>
    </citation>
    <scope>NUCLEOTIDE SEQUENCE [LARGE SCALE GENOMIC DNA]</scope>
    <source>
        <strain evidence="7 8">CAU 1574</strain>
    </source>
</reference>
<evidence type="ECO:0000259" key="6">
    <source>
        <dbReference type="Pfam" id="PF06271"/>
    </source>
</evidence>
<accession>A0ABR9AJ43</accession>
<evidence type="ECO:0000313" key="8">
    <source>
        <dbReference type="Proteomes" id="UP000647133"/>
    </source>
</evidence>
<comment type="subcellular location">
    <subcellularLocation>
        <location evidence="1">Membrane</location>
        <topology evidence="1">Multi-pass membrane protein</topology>
    </subcellularLocation>
</comment>
<name>A0ABR9AJ43_9BACT</name>
<gene>
    <name evidence="7" type="ORF">IFO69_08845</name>
</gene>
<evidence type="ECO:0000256" key="2">
    <source>
        <dbReference type="ARBA" id="ARBA00022692"/>
    </source>
</evidence>
<evidence type="ECO:0000313" key="7">
    <source>
        <dbReference type="EMBL" id="MBD8488849.1"/>
    </source>
</evidence>
<keyword evidence="4 5" id="KW-0472">Membrane</keyword>
<dbReference type="RefSeq" id="WP_192009698.1">
    <property type="nucleotide sequence ID" value="NZ_JACYTQ010000002.1"/>
</dbReference>
<evidence type="ECO:0000256" key="4">
    <source>
        <dbReference type="ARBA" id="ARBA00023136"/>
    </source>
</evidence>
<evidence type="ECO:0000256" key="1">
    <source>
        <dbReference type="ARBA" id="ARBA00004141"/>
    </source>
</evidence>
<sequence length="165" mass="19000">MNKLVIRRLLAGMIDYGFVMIYAMILLAFFSGLYFLIQVNPAEVHPLLAQGMGFFVLTLPVFFYFFKAESGSHQGTFGKRLMRIKVVSGSIFIRNFLKLLPWEVGHAGVHWMIFYAEKGQEVPLWVWVLLILPQLVMLLYWASIIIYKGKSSLYDLVAKCFLHQG</sequence>
<evidence type="ECO:0000256" key="3">
    <source>
        <dbReference type="ARBA" id="ARBA00022989"/>
    </source>
</evidence>
<keyword evidence="3 5" id="KW-1133">Transmembrane helix</keyword>
<evidence type="ECO:0000256" key="5">
    <source>
        <dbReference type="SAM" id="Phobius"/>
    </source>
</evidence>
<keyword evidence="2 5" id="KW-0812">Transmembrane</keyword>
<organism evidence="7 8">
    <name type="scientific">Echinicola arenosa</name>
    <dbReference type="NCBI Taxonomy" id="2774144"/>
    <lineage>
        <taxon>Bacteria</taxon>
        <taxon>Pseudomonadati</taxon>
        <taxon>Bacteroidota</taxon>
        <taxon>Cytophagia</taxon>
        <taxon>Cytophagales</taxon>
        <taxon>Cyclobacteriaceae</taxon>
        <taxon>Echinicola</taxon>
    </lineage>
</organism>
<comment type="caution">
    <text evidence="7">The sequence shown here is derived from an EMBL/GenBank/DDBJ whole genome shotgun (WGS) entry which is preliminary data.</text>
</comment>
<dbReference type="InterPro" id="IPR010432">
    <property type="entry name" value="RDD"/>
</dbReference>
<dbReference type="Pfam" id="PF06271">
    <property type="entry name" value="RDD"/>
    <property type="match status" value="1"/>
</dbReference>
<proteinExistence type="predicted"/>
<feature type="transmembrane region" description="Helical" evidence="5">
    <location>
        <begin position="124"/>
        <end position="147"/>
    </location>
</feature>
<keyword evidence="8" id="KW-1185">Reference proteome</keyword>
<feature type="domain" description="RDD" evidence="6">
    <location>
        <begin position="5"/>
        <end position="158"/>
    </location>
</feature>
<protein>
    <submittedName>
        <fullName evidence="7">RDD family protein</fullName>
    </submittedName>
</protein>
<dbReference type="EMBL" id="JACYTQ010000002">
    <property type="protein sequence ID" value="MBD8488849.1"/>
    <property type="molecule type" value="Genomic_DNA"/>
</dbReference>
<dbReference type="Proteomes" id="UP000647133">
    <property type="component" value="Unassembled WGS sequence"/>
</dbReference>
<feature type="transmembrane region" description="Helical" evidence="5">
    <location>
        <begin position="47"/>
        <end position="66"/>
    </location>
</feature>